<dbReference type="Proteomes" id="UP000292957">
    <property type="component" value="Unassembled WGS sequence"/>
</dbReference>
<name>A0A4Q9M3B7_9APHY</name>
<evidence type="ECO:0000313" key="2">
    <source>
        <dbReference type="EMBL" id="TBU21239.1"/>
    </source>
</evidence>
<keyword evidence="1" id="KW-0812">Transmembrane</keyword>
<gene>
    <name evidence="2" type="ORF">BD311DRAFT_678924</name>
</gene>
<protein>
    <submittedName>
        <fullName evidence="2">Uncharacterized protein</fullName>
    </submittedName>
</protein>
<organism evidence="2">
    <name type="scientific">Dichomitus squalens</name>
    <dbReference type="NCBI Taxonomy" id="114155"/>
    <lineage>
        <taxon>Eukaryota</taxon>
        <taxon>Fungi</taxon>
        <taxon>Dikarya</taxon>
        <taxon>Basidiomycota</taxon>
        <taxon>Agaricomycotina</taxon>
        <taxon>Agaricomycetes</taxon>
        <taxon>Polyporales</taxon>
        <taxon>Polyporaceae</taxon>
        <taxon>Dichomitus</taxon>
    </lineage>
</organism>
<keyword evidence="1" id="KW-1133">Transmembrane helix</keyword>
<feature type="transmembrane region" description="Helical" evidence="1">
    <location>
        <begin position="7"/>
        <end position="27"/>
    </location>
</feature>
<reference evidence="2" key="1">
    <citation type="submission" date="2019-01" db="EMBL/GenBank/DDBJ databases">
        <title>Draft genome sequences of three monokaryotic isolates of the white-rot basidiomycete fungus Dichomitus squalens.</title>
        <authorList>
            <consortium name="DOE Joint Genome Institute"/>
            <person name="Lopez S.C."/>
            <person name="Andreopoulos B."/>
            <person name="Pangilinan J."/>
            <person name="Lipzen A."/>
            <person name="Riley R."/>
            <person name="Ahrendt S."/>
            <person name="Ng V."/>
            <person name="Barry K."/>
            <person name="Daum C."/>
            <person name="Grigoriev I.V."/>
            <person name="Hilden K.S."/>
            <person name="Makela M.R."/>
            <person name="de Vries R.P."/>
        </authorList>
    </citation>
    <scope>NUCLEOTIDE SEQUENCE [LARGE SCALE GENOMIC DNA]</scope>
    <source>
        <strain evidence="2">OM18370.1</strain>
    </source>
</reference>
<dbReference type="EMBL" id="ML143651">
    <property type="protein sequence ID" value="TBU21239.1"/>
    <property type="molecule type" value="Genomic_DNA"/>
</dbReference>
<dbReference type="AlphaFoldDB" id="A0A4Q9M3B7"/>
<evidence type="ECO:0000256" key="1">
    <source>
        <dbReference type="SAM" id="Phobius"/>
    </source>
</evidence>
<feature type="transmembrane region" description="Helical" evidence="1">
    <location>
        <begin position="33"/>
        <end position="53"/>
    </location>
</feature>
<dbReference type="OrthoDB" id="2756573at2759"/>
<feature type="non-terminal residue" evidence="2">
    <location>
        <position position="1"/>
    </location>
</feature>
<proteinExistence type="predicted"/>
<accession>A0A4Q9M3B7</accession>
<keyword evidence="1" id="KW-0472">Membrane</keyword>
<sequence>HTGTVYFLILAMLNTVDLALTLISVHISDSISVVTTFTTPISAILVSCFLLHLQTAILRAVGSIPSSQVLSLHLDCSLVFERVVGSLGASIVAQEYLVEDYDNGDDVERAEGQTETSKE</sequence>